<sequence length="156" mass="16424">MKAPLTILLVATLAVSGCGGFRESRMNPRNWFGSSSEDTRPELGPVSDVIDGRPLVPAVTAMTIESTSSGAIVRAEALMPSDGWWDAQLLPENFGRPVGGVLTFRFVAAAPSAPVSGPNTEATRTITAVAALTQAQLETASEIVVVGETNSRRSRR</sequence>
<keyword evidence="3" id="KW-1185">Reference proteome</keyword>
<gene>
    <name evidence="2" type="ORF">DDE23_03835</name>
</gene>
<dbReference type="OrthoDB" id="7773807at2"/>
<comment type="caution">
    <text evidence="2">The sequence shown here is derived from an EMBL/GenBank/DDBJ whole genome shotgun (WGS) entry which is preliminary data.</text>
</comment>
<dbReference type="RefSeq" id="WP_107750042.1">
    <property type="nucleotide sequence ID" value="NZ_QBKF01000001.1"/>
</dbReference>
<organism evidence="2 3">
    <name type="scientific">Pararhodobacter aggregans</name>
    <dbReference type="NCBI Taxonomy" id="404875"/>
    <lineage>
        <taxon>Bacteria</taxon>
        <taxon>Pseudomonadati</taxon>
        <taxon>Pseudomonadota</taxon>
        <taxon>Alphaproteobacteria</taxon>
        <taxon>Rhodobacterales</taxon>
        <taxon>Paracoccaceae</taxon>
        <taxon>Pararhodobacter</taxon>
    </lineage>
</organism>
<protein>
    <submittedName>
        <fullName evidence="2">Uncharacterized protein</fullName>
    </submittedName>
</protein>
<evidence type="ECO:0000313" key="2">
    <source>
        <dbReference type="EMBL" id="PVE49538.1"/>
    </source>
</evidence>
<reference evidence="2 3" key="1">
    <citation type="journal article" date="2011" name="Syst. Appl. Microbiol.">
        <title>Defluviimonas denitrificans gen. nov., sp. nov., and Pararhodobacter aggregans gen. nov., sp. nov., non-phototrophic Rhodobacteraceae from the biofilter of a marine aquaculture.</title>
        <authorList>
            <person name="Foesel B.U."/>
            <person name="Drake H.L."/>
            <person name="Schramm A."/>
        </authorList>
    </citation>
    <scope>NUCLEOTIDE SEQUENCE [LARGE SCALE GENOMIC DNA]</scope>
    <source>
        <strain evidence="2 3">D1-19</strain>
    </source>
</reference>
<evidence type="ECO:0000256" key="1">
    <source>
        <dbReference type="SAM" id="MobiDB-lite"/>
    </source>
</evidence>
<name>A0A2T7UYI0_9RHOB</name>
<accession>A0A2T7UYI0</accession>
<proteinExistence type="predicted"/>
<evidence type="ECO:0000313" key="3">
    <source>
        <dbReference type="Proteomes" id="UP000244810"/>
    </source>
</evidence>
<dbReference type="EMBL" id="QDDR01000001">
    <property type="protein sequence ID" value="PVE49538.1"/>
    <property type="molecule type" value="Genomic_DNA"/>
</dbReference>
<dbReference type="AlphaFoldDB" id="A0A2T7UYI0"/>
<dbReference type="PROSITE" id="PS51257">
    <property type="entry name" value="PROKAR_LIPOPROTEIN"/>
    <property type="match status" value="1"/>
</dbReference>
<dbReference type="Proteomes" id="UP000244810">
    <property type="component" value="Unassembled WGS sequence"/>
</dbReference>
<feature type="region of interest" description="Disordered" evidence="1">
    <location>
        <begin position="27"/>
        <end position="47"/>
    </location>
</feature>